<dbReference type="InterPro" id="IPR017927">
    <property type="entry name" value="FAD-bd_FR_type"/>
</dbReference>
<evidence type="ECO:0000313" key="3">
    <source>
        <dbReference type="Proteomes" id="UP000000759"/>
    </source>
</evidence>
<dbReference type="RefSeq" id="XP_002177861.1">
    <property type="nucleotide sequence ID" value="XM_002177825.1"/>
</dbReference>
<accession>B7FRU3</accession>
<dbReference type="PROSITE" id="PS51384">
    <property type="entry name" value="FAD_FR"/>
    <property type="match status" value="1"/>
</dbReference>
<dbReference type="Pfam" id="PF00175">
    <property type="entry name" value="NAD_binding_1"/>
    <property type="match status" value="1"/>
</dbReference>
<dbReference type="EMBL" id="CM000606">
    <property type="protein sequence ID" value="EEC50675.1"/>
    <property type="molecule type" value="Genomic_DNA"/>
</dbReference>
<dbReference type="OrthoDB" id="436496at2759"/>
<evidence type="ECO:0000313" key="2">
    <source>
        <dbReference type="EMBL" id="EEC50675.1"/>
    </source>
</evidence>
<dbReference type="GeneID" id="7197376"/>
<dbReference type="InterPro" id="IPR008333">
    <property type="entry name" value="Cbr1-like_FAD-bd_dom"/>
</dbReference>
<dbReference type="Proteomes" id="UP000000759">
    <property type="component" value="Chromosome 2"/>
</dbReference>
<dbReference type="STRING" id="556484.B7FRU3"/>
<dbReference type="Gene3D" id="2.40.30.10">
    <property type="entry name" value="Translation factors"/>
    <property type="match status" value="1"/>
</dbReference>
<sequence length="627" mass="69257">MTITPHHPPQSNASTIPVATSADAIGLRESLDEYPSDWSRHNPFHDGEIQLQKLAGTHRSVMSFAPKFIRPFLPEQHQEFYRAQSFLVAASRDADGNMWSTLLVASEGPNQSRCPGDFANLVDSPDPVTLHIRTQPVQGDALFGQIQVDSDLGLLGIEFASKRRNRVNGRILYSTPNDGMVLRVDQSFGNCPQYIKPRKEWWWNAEKKETEGASPTFSSSTKPSHLSELHIKTIQGATTIFLATGYRGQGKDTRFGNDASHRGGPPGFLLVRDKHTIVLPDFAGNNFFNSLGNLVMDSRMGLTIPDFESGGMLQLSGRAQIYPGALRLTMFLIEQVNVVPAGTFAIRWSIPSKGESRLLEVVSIVQESVDVKSFHLAAPATVSPNDDDKTSNHKLWGFKAGQHLPIELQTKDGEILRTYSLSGSPSLSSNTYRISVKREPLGKASNHLHDYVQVGDLVQVSRPAGDFTWRASELPVAGEVGENSGAKTRTLVLLSSGVGITPILSMLYQYVAQSKDLQAPRPALWLHGARDGAHHPFREEVSKLVQHAQLRAHLPLQTHVVYSRPSPKDAGLYDSIGRIRFALLQNIVVEWKDAEYFMCGSSSMMTDMEESLLKAGVRASDIHFETF</sequence>
<dbReference type="SUPFAM" id="SSF52343">
    <property type="entry name" value="Ferredoxin reductase-like, C-terminal NADP-linked domain"/>
    <property type="match status" value="1"/>
</dbReference>
<dbReference type="HOGENOM" id="CLU_025773_0_0_1"/>
<dbReference type="InParanoid" id="B7FRU3"/>
<organism evidence="2 3">
    <name type="scientific">Phaeodactylum tricornutum (strain CCAP 1055/1)</name>
    <dbReference type="NCBI Taxonomy" id="556484"/>
    <lineage>
        <taxon>Eukaryota</taxon>
        <taxon>Sar</taxon>
        <taxon>Stramenopiles</taxon>
        <taxon>Ochrophyta</taxon>
        <taxon>Bacillariophyta</taxon>
        <taxon>Bacillariophyceae</taxon>
        <taxon>Bacillariophycidae</taxon>
        <taxon>Naviculales</taxon>
        <taxon>Phaeodactylaceae</taxon>
        <taxon>Phaeodactylum</taxon>
    </lineage>
</organism>
<dbReference type="eggNOG" id="KOG3378">
    <property type="taxonomic scope" value="Eukaryota"/>
</dbReference>
<feature type="domain" description="FAD-binding FR-type" evidence="1">
    <location>
        <begin position="354"/>
        <end position="470"/>
    </location>
</feature>
<dbReference type="InterPro" id="IPR001433">
    <property type="entry name" value="OxRdtase_FAD/NAD-bd"/>
</dbReference>
<dbReference type="GO" id="GO:0016491">
    <property type="term" value="F:oxidoreductase activity"/>
    <property type="evidence" value="ECO:0007669"/>
    <property type="project" value="InterPro"/>
</dbReference>
<dbReference type="PANTHER" id="PTHR42815">
    <property type="entry name" value="FAD-BINDING, PUTATIVE (AFU_ORTHOLOGUE AFUA_6G07600)-RELATED"/>
    <property type="match status" value="1"/>
</dbReference>
<dbReference type="AlphaFoldDB" id="B7FRU3"/>
<dbReference type="CDD" id="cd06184">
    <property type="entry name" value="flavohem_like_fad_nad_binding"/>
    <property type="match status" value="1"/>
</dbReference>
<dbReference type="PaxDb" id="2850-Phatr43312"/>
<dbReference type="InterPro" id="IPR017938">
    <property type="entry name" value="Riboflavin_synthase-like_b-brl"/>
</dbReference>
<dbReference type="KEGG" id="pti:PHATRDRAFT_43312"/>
<dbReference type="Gene3D" id="2.30.110.10">
    <property type="entry name" value="Electron Transport, Fmn-binding Protein, Chain A"/>
    <property type="match status" value="1"/>
</dbReference>
<gene>
    <name evidence="2" type="ORF">PHATRDRAFT_43312</name>
</gene>
<keyword evidence="3" id="KW-1185">Reference proteome</keyword>
<proteinExistence type="predicted"/>
<dbReference type="InterPro" id="IPR039261">
    <property type="entry name" value="FNR_nucleotide-bd"/>
</dbReference>
<reference evidence="2 3" key="1">
    <citation type="journal article" date="2008" name="Nature">
        <title>The Phaeodactylum genome reveals the evolutionary history of diatom genomes.</title>
        <authorList>
            <person name="Bowler C."/>
            <person name="Allen A.E."/>
            <person name="Badger J.H."/>
            <person name="Grimwood J."/>
            <person name="Jabbari K."/>
            <person name="Kuo A."/>
            <person name="Maheswari U."/>
            <person name="Martens C."/>
            <person name="Maumus F."/>
            <person name="Otillar R.P."/>
            <person name="Rayko E."/>
            <person name="Salamov A."/>
            <person name="Vandepoele K."/>
            <person name="Beszteri B."/>
            <person name="Gruber A."/>
            <person name="Heijde M."/>
            <person name="Katinka M."/>
            <person name="Mock T."/>
            <person name="Valentin K."/>
            <person name="Verret F."/>
            <person name="Berges J.A."/>
            <person name="Brownlee C."/>
            <person name="Cadoret J.P."/>
            <person name="Chiovitti A."/>
            <person name="Choi C.J."/>
            <person name="Coesel S."/>
            <person name="De Martino A."/>
            <person name="Detter J.C."/>
            <person name="Durkin C."/>
            <person name="Falciatore A."/>
            <person name="Fournet J."/>
            <person name="Haruta M."/>
            <person name="Huysman M.J."/>
            <person name="Jenkins B.D."/>
            <person name="Jiroutova K."/>
            <person name="Jorgensen R.E."/>
            <person name="Joubert Y."/>
            <person name="Kaplan A."/>
            <person name="Kroger N."/>
            <person name="Kroth P.G."/>
            <person name="La Roche J."/>
            <person name="Lindquist E."/>
            <person name="Lommer M."/>
            <person name="Martin-Jezequel V."/>
            <person name="Lopez P.J."/>
            <person name="Lucas S."/>
            <person name="Mangogna M."/>
            <person name="McGinnis K."/>
            <person name="Medlin L.K."/>
            <person name="Montsant A."/>
            <person name="Oudot-Le Secq M.P."/>
            <person name="Napoli C."/>
            <person name="Obornik M."/>
            <person name="Parker M.S."/>
            <person name="Petit J.L."/>
            <person name="Porcel B.M."/>
            <person name="Poulsen N."/>
            <person name="Robison M."/>
            <person name="Rychlewski L."/>
            <person name="Rynearson T.A."/>
            <person name="Schmutz J."/>
            <person name="Shapiro H."/>
            <person name="Siaut M."/>
            <person name="Stanley M."/>
            <person name="Sussman M.R."/>
            <person name="Taylor A.R."/>
            <person name="Vardi A."/>
            <person name="von Dassow P."/>
            <person name="Vyverman W."/>
            <person name="Willis A."/>
            <person name="Wyrwicz L.S."/>
            <person name="Rokhsar D.S."/>
            <person name="Weissenbach J."/>
            <person name="Armbrust E.V."/>
            <person name="Green B.R."/>
            <person name="Van de Peer Y."/>
            <person name="Grigoriev I.V."/>
        </authorList>
    </citation>
    <scope>NUCLEOTIDE SEQUENCE [LARGE SCALE GENOMIC DNA]</scope>
    <source>
        <strain evidence="2 3">CCAP 1055/1</strain>
    </source>
</reference>
<dbReference type="PANTHER" id="PTHR42815:SF2">
    <property type="entry name" value="FAD-BINDING, PUTATIVE (AFU_ORTHOLOGUE AFUA_6G07600)-RELATED"/>
    <property type="match status" value="1"/>
</dbReference>
<protein>
    <recommendedName>
        <fullName evidence="1">FAD-binding FR-type domain-containing protein</fullName>
    </recommendedName>
</protein>
<dbReference type="Gene3D" id="3.40.50.80">
    <property type="entry name" value="Nucleotide-binding domain of ferredoxin-NADP reductase (FNR) module"/>
    <property type="match status" value="1"/>
</dbReference>
<name>B7FRU3_PHATC</name>
<dbReference type="InterPro" id="IPR012349">
    <property type="entry name" value="Split_barrel_FMN-bd"/>
</dbReference>
<dbReference type="Pfam" id="PF00970">
    <property type="entry name" value="FAD_binding_6"/>
    <property type="match status" value="1"/>
</dbReference>
<dbReference type="SUPFAM" id="SSF63380">
    <property type="entry name" value="Riboflavin synthase domain-like"/>
    <property type="match status" value="1"/>
</dbReference>
<evidence type="ECO:0000259" key="1">
    <source>
        <dbReference type="PROSITE" id="PS51384"/>
    </source>
</evidence>
<reference evidence="3" key="2">
    <citation type="submission" date="2008-08" db="EMBL/GenBank/DDBJ databases">
        <authorList>
            <consortium name="Diatom Consortium"/>
            <person name="Grigoriev I."/>
            <person name="Grimwood J."/>
            <person name="Kuo A."/>
            <person name="Otillar R.P."/>
            <person name="Salamov A."/>
            <person name="Detter J.C."/>
            <person name="Lindquist E."/>
            <person name="Shapiro H."/>
            <person name="Lucas S."/>
            <person name="Glavina del Rio T."/>
            <person name="Pitluck S."/>
            <person name="Rokhsar D."/>
            <person name="Bowler C."/>
        </authorList>
    </citation>
    <scope>GENOME REANNOTATION</scope>
    <source>
        <strain evidence="3">CCAP 1055/1</strain>
    </source>
</reference>